<evidence type="ECO:0000313" key="2">
    <source>
        <dbReference type="EMBL" id="MPC70438.1"/>
    </source>
</evidence>
<keyword evidence="3" id="KW-1185">Reference proteome</keyword>
<comment type="caution">
    <text evidence="2">The sequence shown here is derived from an EMBL/GenBank/DDBJ whole genome shotgun (WGS) entry which is preliminary data.</text>
</comment>
<organism evidence="2 3">
    <name type="scientific">Portunus trituberculatus</name>
    <name type="common">Swimming crab</name>
    <name type="synonym">Neptunus trituberculatus</name>
    <dbReference type="NCBI Taxonomy" id="210409"/>
    <lineage>
        <taxon>Eukaryota</taxon>
        <taxon>Metazoa</taxon>
        <taxon>Ecdysozoa</taxon>
        <taxon>Arthropoda</taxon>
        <taxon>Crustacea</taxon>
        <taxon>Multicrustacea</taxon>
        <taxon>Malacostraca</taxon>
        <taxon>Eumalacostraca</taxon>
        <taxon>Eucarida</taxon>
        <taxon>Decapoda</taxon>
        <taxon>Pleocyemata</taxon>
        <taxon>Brachyura</taxon>
        <taxon>Eubrachyura</taxon>
        <taxon>Portunoidea</taxon>
        <taxon>Portunidae</taxon>
        <taxon>Portuninae</taxon>
        <taxon>Portunus</taxon>
    </lineage>
</organism>
<reference evidence="2 3" key="1">
    <citation type="submission" date="2019-05" db="EMBL/GenBank/DDBJ databases">
        <title>Another draft genome of Portunus trituberculatus and its Hox gene families provides insights of decapod evolution.</title>
        <authorList>
            <person name="Jeong J.-H."/>
            <person name="Song I."/>
            <person name="Kim S."/>
            <person name="Choi T."/>
            <person name="Kim D."/>
            <person name="Ryu S."/>
            <person name="Kim W."/>
        </authorList>
    </citation>
    <scope>NUCLEOTIDE SEQUENCE [LARGE SCALE GENOMIC DNA]</scope>
    <source>
        <tissue evidence="2">Muscle</tissue>
    </source>
</reference>
<dbReference type="AlphaFoldDB" id="A0A5B7HP19"/>
<sequence>MALEDAVAVKPRTGPQLEDKHSQCMCSTSPLEAQGVYKDQACLPTITLHTSPAVAVSGACPHPIPHAASNSEEPHQDAGFSHAPYHAAQHPTLSSSHQLQDKGHPEPLLLLCHPDVEPCADQSRQTTHIRPVATEHHRSRPAVKLQALSPGLYDPDPEPSATHAREPAHT</sequence>
<feature type="region of interest" description="Disordered" evidence="1">
    <location>
        <begin position="65"/>
        <end position="105"/>
    </location>
</feature>
<protein>
    <submittedName>
        <fullName evidence="2">Uncharacterized protein</fullName>
    </submittedName>
</protein>
<name>A0A5B7HP19_PORTR</name>
<dbReference type="EMBL" id="VSRR010031136">
    <property type="protein sequence ID" value="MPC70438.1"/>
    <property type="molecule type" value="Genomic_DNA"/>
</dbReference>
<feature type="region of interest" description="Disordered" evidence="1">
    <location>
        <begin position="130"/>
        <end position="170"/>
    </location>
</feature>
<gene>
    <name evidence="2" type="ORF">E2C01_064687</name>
</gene>
<dbReference type="Proteomes" id="UP000324222">
    <property type="component" value="Unassembled WGS sequence"/>
</dbReference>
<accession>A0A5B7HP19</accession>
<feature type="region of interest" description="Disordered" evidence="1">
    <location>
        <begin position="1"/>
        <end position="22"/>
    </location>
</feature>
<proteinExistence type="predicted"/>
<evidence type="ECO:0000256" key="1">
    <source>
        <dbReference type="SAM" id="MobiDB-lite"/>
    </source>
</evidence>
<evidence type="ECO:0000313" key="3">
    <source>
        <dbReference type="Proteomes" id="UP000324222"/>
    </source>
</evidence>